<dbReference type="Gene3D" id="1.10.150.240">
    <property type="entry name" value="Putative phosphatase, domain 2"/>
    <property type="match status" value="1"/>
</dbReference>
<dbReference type="SFLD" id="SFLDG01135">
    <property type="entry name" value="C1.5.6:_HAD__Beta-PGM__Phospha"/>
    <property type="match status" value="1"/>
</dbReference>
<dbReference type="PANTHER" id="PTHR43434:SF26">
    <property type="entry name" value="PYROPHOSPHATASE PPAX"/>
    <property type="match status" value="1"/>
</dbReference>
<keyword evidence="1" id="KW-0378">Hydrolase</keyword>
<name>A0A2U2RLE5_9MICO</name>
<dbReference type="InterPro" id="IPR041492">
    <property type="entry name" value="HAD_2"/>
</dbReference>
<dbReference type="GO" id="GO:0005829">
    <property type="term" value="C:cytosol"/>
    <property type="evidence" value="ECO:0007669"/>
    <property type="project" value="TreeGrafter"/>
</dbReference>
<dbReference type="Pfam" id="PF13419">
    <property type="entry name" value="HAD_2"/>
    <property type="match status" value="1"/>
</dbReference>
<dbReference type="EMBL" id="QFKX01000002">
    <property type="protein sequence ID" value="PWH06698.1"/>
    <property type="molecule type" value="Genomic_DNA"/>
</dbReference>
<proteinExistence type="predicted"/>
<dbReference type="InterPro" id="IPR023198">
    <property type="entry name" value="PGP-like_dom2"/>
</dbReference>
<dbReference type="InterPro" id="IPR036412">
    <property type="entry name" value="HAD-like_sf"/>
</dbReference>
<dbReference type="NCBIfam" id="TIGR01549">
    <property type="entry name" value="HAD-SF-IA-v1"/>
    <property type="match status" value="1"/>
</dbReference>
<gene>
    <name evidence="1" type="ORF">DEO23_07160</name>
</gene>
<evidence type="ECO:0000313" key="1">
    <source>
        <dbReference type="EMBL" id="PWH06698.1"/>
    </source>
</evidence>
<keyword evidence="2" id="KW-1185">Reference proteome</keyword>
<organism evidence="1 2">
    <name type="scientific">Brachybacterium endophyticum</name>
    <dbReference type="NCBI Taxonomy" id="2182385"/>
    <lineage>
        <taxon>Bacteria</taxon>
        <taxon>Bacillati</taxon>
        <taxon>Actinomycetota</taxon>
        <taxon>Actinomycetes</taxon>
        <taxon>Micrococcales</taxon>
        <taxon>Dermabacteraceae</taxon>
        <taxon>Brachybacterium</taxon>
    </lineage>
</organism>
<dbReference type="GO" id="GO:0008967">
    <property type="term" value="F:phosphoglycolate phosphatase activity"/>
    <property type="evidence" value="ECO:0007669"/>
    <property type="project" value="TreeGrafter"/>
</dbReference>
<dbReference type="InterPro" id="IPR050155">
    <property type="entry name" value="HAD-like_hydrolase_sf"/>
</dbReference>
<dbReference type="SFLD" id="SFLDG01129">
    <property type="entry name" value="C1.5:_HAD__Beta-PGM__Phosphata"/>
    <property type="match status" value="1"/>
</dbReference>
<dbReference type="SUPFAM" id="SSF56784">
    <property type="entry name" value="HAD-like"/>
    <property type="match status" value="1"/>
</dbReference>
<comment type="caution">
    <text evidence="1">The sequence shown here is derived from an EMBL/GenBank/DDBJ whole genome shotgun (WGS) entry which is preliminary data.</text>
</comment>
<reference evidence="1 2" key="1">
    <citation type="submission" date="2018-05" db="EMBL/GenBank/DDBJ databases">
        <title>Brachybacterium sp. M1HQ-2T, whole genome shotgun sequence.</title>
        <authorList>
            <person name="Tuo L."/>
        </authorList>
    </citation>
    <scope>NUCLEOTIDE SEQUENCE [LARGE SCALE GENOMIC DNA]</scope>
    <source>
        <strain evidence="1 2">M1HQ-2</strain>
    </source>
</reference>
<sequence>MSTPSAPASLPAVSPESPVLSHELVLYDLDGTLVDSVGLIVDSYAHVFERFGIQGYEEAEVRSWIGLALEETFEALDPQRTPVMARAYREYNVTHHDDRIATYPGAAEHLEVLRAAGARLGVVTSKGAELARRGLEITGAPAVEAVVGKEHTAAHKPDPAPLHYALDLLEGRPERAVYVGDAATDLQAAHAAGMDAVGVTWGAGTRPALEAQQPLAVVDSFEELTRLLAPGA</sequence>
<dbReference type="InterPro" id="IPR006439">
    <property type="entry name" value="HAD-SF_hydro_IA"/>
</dbReference>
<dbReference type="RefSeq" id="WP_109275293.1">
    <property type="nucleotide sequence ID" value="NZ_QFKX01000002.1"/>
</dbReference>
<evidence type="ECO:0000313" key="2">
    <source>
        <dbReference type="Proteomes" id="UP000245590"/>
    </source>
</evidence>
<accession>A0A2U2RLE5</accession>
<protein>
    <submittedName>
        <fullName evidence="1">HAD family hydrolase</fullName>
    </submittedName>
</protein>
<dbReference type="InterPro" id="IPR023214">
    <property type="entry name" value="HAD_sf"/>
</dbReference>
<dbReference type="NCBIfam" id="TIGR01509">
    <property type="entry name" value="HAD-SF-IA-v3"/>
    <property type="match status" value="1"/>
</dbReference>
<dbReference type="GO" id="GO:0006281">
    <property type="term" value="P:DNA repair"/>
    <property type="evidence" value="ECO:0007669"/>
    <property type="project" value="TreeGrafter"/>
</dbReference>
<dbReference type="Gene3D" id="3.40.50.1000">
    <property type="entry name" value="HAD superfamily/HAD-like"/>
    <property type="match status" value="1"/>
</dbReference>
<dbReference type="PANTHER" id="PTHR43434">
    <property type="entry name" value="PHOSPHOGLYCOLATE PHOSPHATASE"/>
    <property type="match status" value="1"/>
</dbReference>
<dbReference type="OrthoDB" id="9776368at2"/>
<dbReference type="AlphaFoldDB" id="A0A2U2RLE5"/>
<dbReference type="PRINTS" id="PR00413">
    <property type="entry name" value="HADHALOGNASE"/>
</dbReference>
<dbReference type="Proteomes" id="UP000245590">
    <property type="component" value="Unassembled WGS sequence"/>
</dbReference>
<dbReference type="SFLD" id="SFLDS00003">
    <property type="entry name" value="Haloacid_Dehalogenase"/>
    <property type="match status" value="1"/>
</dbReference>